<dbReference type="InterPro" id="IPR012334">
    <property type="entry name" value="Pectin_lyas_fold"/>
</dbReference>
<organism evidence="4 5">
    <name type="scientific">Thalassotalea fonticola</name>
    <dbReference type="NCBI Taxonomy" id="3065649"/>
    <lineage>
        <taxon>Bacteria</taxon>
        <taxon>Pseudomonadati</taxon>
        <taxon>Pseudomonadota</taxon>
        <taxon>Gammaproteobacteria</taxon>
        <taxon>Alteromonadales</taxon>
        <taxon>Colwelliaceae</taxon>
        <taxon>Thalassotalea</taxon>
    </lineage>
</organism>
<dbReference type="PANTHER" id="PTHR36453">
    <property type="entry name" value="SECRETED PROTEIN-RELATED"/>
    <property type="match status" value="1"/>
</dbReference>
<dbReference type="InterPro" id="IPR002126">
    <property type="entry name" value="Cadherin-like_dom"/>
</dbReference>
<dbReference type="PANTHER" id="PTHR36453:SF1">
    <property type="entry name" value="RIGHT HANDED BETA HELIX DOMAIN-CONTAINING PROTEIN"/>
    <property type="match status" value="1"/>
</dbReference>
<evidence type="ECO:0000256" key="2">
    <source>
        <dbReference type="SAM" id="SignalP"/>
    </source>
</evidence>
<dbReference type="PROSITE" id="PS51257">
    <property type="entry name" value="PROKAR_LIPOPROTEIN"/>
    <property type="match status" value="1"/>
</dbReference>
<dbReference type="Gene3D" id="2.60.40.60">
    <property type="entry name" value="Cadherins"/>
    <property type="match status" value="1"/>
</dbReference>
<feature type="domain" description="Cadherin" evidence="3">
    <location>
        <begin position="25"/>
        <end position="150"/>
    </location>
</feature>
<reference evidence="4 5" key="1">
    <citation type="submission" date="2023-09" db="EMBL/GenBank/DDBJ databases">
        <authorList>
            <person name="Qi X."/>
        </authorList>
    </citation>
    <scope>NUCLEOTIDE SEQUENCE [LARGE SCALE GENOMIC DNA]</scope>
    <source>
        <strain evidence="4 5">S1-1</strain>
    </source>
</reference>
<keyword evidence="5" id="KW-1185">Reference proteome</keyword>
<dbReference type="Gene3D" id="2.160.20.10">
    <property type="entry name" value="Single-stranded right-handed beta-helix, Pectin lyase-like"/>
    <property type="match status" value="2"/>
</dbReference>
<protein>
    <submittedName>
        <fullName evidence="4">Cadherin repeat domain-containing protein</fullName>
    </submittedName>
</protein>
<evidence type="ECO:0000259" key="3">
    <source>
        <dbReference type="PROSITE" id="PS50268"/>
    </source>
</evidence>
<dbReference type="SUPFAM" id="SSF51126">
    <property type="entry name" value="Pectin lyase-like"/>
    <property type="match status" value="1"/>
</dbReference>
<dbReference type="PROSITE" id="PS50268">
    <property type="entry name" value="CADHERIN_2"/>
    <property type="match status" value="1"/>
</dbReference>
<feature type="signal peptide" evidence="2">
    <location>
        <begin position="1"/>
        <end position="18"/>
    </location>
</feature>
<evidence type="ECO:0000313" key="5">
    <source>
        <dbReference type="Proteomes" id="UP001301442"/>
    </source>
</evidence>
<feature type="compositionally biased region" description="Polar residues" evidence="1">
    <location>
        <begin position="317"/>
        <end position="327"/>
    </location>
</feature>
<dbReference type="RefSeq" id="WP_348398288.1">
    <property type="nucleotide sequence ID" value="NZ_CP136600.1"/>
</dbReference>
<keyword evidence="2" id="KW-0732">Signal</keyword>
<dbReference type="InterPro" id="IPR011050">
    <property type="entry name" value="Pectin_lyase_fold/virulence"/>
</dbReference>
<sequence>MKAKVSLMALTLSSLLSACGGGGGSSSDADNIDSNTPVSISFSIVGISDTEHNENSIFTSASPALSGDTPVGTLTWGLSGNDASLFSFNASNGAFTLPAMDFEQPSDSNGDNIYQVVLTATDASDNSATKPVNITVKDVSESLPEPAPEPVPEQCTFKPTDVANDALYVATNGDDSNSGSVAEPFASITGALYSLAVNNVVNAPGKTIYVRQGEYHEEISNIEINGTDSEYLTIQAYPCESVTLSGAIAVNDIKVGDWQQFHGDIYKVEIDRPIWKLFIDDEIQMLARWPNANFSMPANVNLSSVYSASVWAEGEQDSGSKGTGETNRGSKKDGIMTNDTSGADELVTYHNLATAKDYKGDLLDVSGAIVVANTASFYTYSRMVKAFNDMDASFTAYNTYTGALHDYENKNVAHVPGSNVFTYEPSLQAYKAKKLSYFLEAKLELLDQPGEWHYQQENNNHFVYLWHPNGGLPESNVKLRDLSYSFDLKNSNFVKISGFDFLASAIRCNPCNDITVSDNSFKYSAADRRVLKVYGNKDTGYGRNQYIELYSATNKRTNSGIVFKNNTVTDSGVQALIVSGGQAIVSNNLFERLDWSSADTIGPHATVMIKDMAAQKVEFSYNTMDVIGNSTMFVPEGGSLHATYNDMGTGGFAQNDGASFQLRKAQQAAVNMAYNWAHDSEKYGIRFDAPFNTTNETSGGQWGMIHHNVVWNAKGIMVKGDDHRVYHNTSWNNDDVDLRMLIDPNPYYRHERSIAANNASDSISSERDSITDISGLYLGQKADGSPLKASRENYNGVVIDSVAIDLSERLETQLNDIHNRDFRPKRGGELHDAGNVIDSPNSFTNYPGSAQIPQYQETTMQGAALDLGAYELDSPYYWIPGYRSSRASFPIPRDAYRDELALNVPPNVTLMWREAYRSGVHMVYLTTDVSALNSLAAGDKDNNLYKGSFIADQANIYQSKTQLTPGVTYYWRVDANVNDIWVKGAVWKFTVK</sequence>
<dbReference type="CDD" id="cd11304">
    <property type="entry name" value="Cadherin_repeat"/>
    <property type="match status" value="1"/>
</dbReference>
<name>A0ABZ0GU85_9GAMM</name>
<accession>A0ABZ0GU85</accession>
<gene>
    <name evidence="4" type="ORF">RI844_09905</name>
</gene>
<feature type="chain" id="PRO_5047195736" evidence="2">
    <location>
        <begin position="19"/>
        <end position="992"/>
    </location>
</feature>
<feature type="region of interest" description="Disordered" evidence="1">
    <location>
        <begin position="315"/>
        <end position="337"/>
    </location>
</feature>
<dbReference type="EMBL" id="CP136600">
    <property type="protein sequence ID" value="WOH39522.1"/>
    <property type="molecule type" value="Genomic_DNA"/>
</dbReference>
<proteinExistence type="predicted"/>
<evidence type="ECO:0000256" key="1">
    <source>
        <dbReference type="SAM" id="MobiDB-lite"/>
    </source>
</evidence>
<evidence type="ECO:0000313" key="4">
    <source>
        <dbReference type="EMBL" id="WOH39522.1"/>
    </source>
</evidence>
<dbReference type="Proteomes" id="UP001301442">
    <property type="component" value="Chromosome"/>
</dbReference>